<protein>
    <recommendedName>
        <fullName evidence="1">DUF6570 domain-containing protein</fullName>
    </recommendedName>
</protein>
<feature type="non-terminal residue" evidence="2">
    <location>
        <position position="291"/>
    </location>
</feature>
<organism evidence="2 3">
    <name type="scientific">Mycena metata</name>
    <dbReference type="NCBI Taxonomy" id="1033252"/>
    <lineage>
        <taxon>Eukaryota</taxon>
        <taxon>Fungi</taxon>
        <taxon>Dikarya</taxon>
        <taxon>Basidiomycota</taxon>
        <taxon>Agaricomycotina</taxon>
        <taxon>Agaricomycetes</taxon>
        <taxon>Agaricomycetidae</taxon>
        <taxon>Agaricales</taxon>
        <taxon>Marasmiineae</taxon>
        <taxon>Mycenaceae</taxon>
        <taxon>Mycena</taxon>
    </lineage>
</organism>
<dbReference type="AlphaFoldDB" id="A0AAD7IE60"/>
<evidence type="ECO:0000259" key="1">
    <source>
        <dbReference type="Pfam" id="PF20209"/>
    </source>
</evidence>
<evidence type="ECO:0000313" key="3">
    <source>
        <dbReference type="Proteomes" id="UP001215598"/>
    </source>
</evidence>
<dbReference type="EMBL" id="JARKIB010000100">
    <property type="protein sequence ID" value="KAJ7741071.1"/>
    <property type="molecule type" value="Genomic_DNA"/>
</dbReference>
<dbReference type="InterPro" id="IPR046700">
    <property type="entry name" value="DUF6570"/>
</dbReference>
<dbReference type="Pfam" id="PF20209">
    <property type="entry name" value="DUF6570"/>
    <property type="match status" value="1"/>
</dbReference>
<gene>
    <name evidence="2" type="ORF">B0H16DRAFT_1324061</name>
</gene>
<keyword evidence="3" id="KW-1185">Reference proteome</keyword>
<feature type="domain" description="DUF6570" evidence="1">
    <location>
        <begin position="15"/>
        <end position="168"/>
    </location>
</feature>
<name>A0AAD7IE60_9AGAR</name>
<reference evidence="2" key="1">
    <citation type="submission" date="2023-03" db="EMBL/GenBank/DDBJ databases">
        <title>Massive genome expansion in bonnet fungi (Mycena s.s.) driven by repeated elements and novel gene families across ecological guilds.</title>
        <authorList>
            <consortium name="Lawrence Berkeley National Laboratory"/>
            <person name="Harder C.B."/>
            <person name="Miyauchi S."/>
            <person name="Viragh M."/>
            <person name="Kuo A."/>
            <person name="Thoen E."/>
            <person name="Andreopoulos B."/>
            <person name="Lu D."/>
            <person name="Skrede I."/>
            <person name="Drula E."/>
            <person name="Henrissat B."/>
            <person name="Morin E."/>
            <person name="Kohler A."/>
            <person name="Barry K."/>
            <person name="LaButti K."/>
            <person name="Morin E."/>
            <person name="Salamov A."/>
            <person name="Lipzen A."/>
            <person name="Mereny Z."/>
            <person name="Hegedus B."/>
            <person name="Baldrian P."/>
            <person name="Stursova M."/>
            <person name="Weitz H."/>
            <person name="Taylor A."/>
            <person name="Grigoriev I.V."/>
            <person name="Nagy L.G."/>
            <person name="Martin F."/>
            <person name="Kauserud H."/>
        </authorList>
    </citation>
    <scope>NUCLEOTIDE SEQUENCE</scope>
    <source>
        <strain evidence="2">CBHHK182m</strain>
    </source>
</reference>
<proteinExistence type="predicted"/>
<sequence length="291" mass="32105">MDVCTTCKVALKKKMQPLDALANFQYYARAELPPVVRAAFDDASLYDLMMVSRTRATRITHLFSEKPDARGYEKIRAFSQGYSQGNVAIFAQDVAAVRTILPPPQAEIKEAMCALFIGPRTVPTRDNIKNLKPVLVSKTRVHTMIDFLLGNNAQYMNAGVTFSQQNLDELFPENREEAVPSAIELCVLPGGTDPMPATYADRGAANATVLDTVEDDGTVVVDAVGFTIGENTPHDRRDMKAAAVAWCLDKKNFIKMQTGSRFITDRDPGLLTFTFPALDPWGIGGFHEPNR</sequence>
<evidence type="ECO:0000313" key="2">
    <source>
        <dbReference type="EMBL" id="KAJ7741071.1"/>
    </source>
</evidence>
<dbReference type="Proteomes" id="UP001215598">
    <property type="component" value="Unassembled WGS sequence"/>
</dbReference>
<comment type="caution">
    <text evidence="2">The sequence shown here is derived from an EMBL/GenBank/DDBJ whole genome shotgun (WGS) entry which is preliminary data.</text>
</comment>
<accession>A0AAD7IE60</accession>